<name>A0A1X6Z7Z1_9RHOB</name>
<reference evidence="3" key="1">
    <citation type="submission" date="2017-03" db="EMBL/GenBank/DDBJ databases">
        <authorList>
            <person name="Rodrigo-Torres L."/>
            <person name="Arahal R.D."/>
            <person name="Lucena T."/>
        </authorList>
    </citation>
    <scope>NUCLEOTIDE SEQUENCE [LARGE SCALE GENOMIC DNA]</scope>
    <source>
        <strain evidence="3">CECT 8370</strain>
    </source>
</reference>
<dbReference type="Proteomes" id="UP000194012">
    <property type="component" value="Unassembled WGS sequence"/>
</dbReference>
<sequence length="262" mass="27546">MTLAFAKPRDVTLHYHLRAGAPGARPVVFLNSLGTDFRIWEGVVDRLADMPVLMMDKRGHGLSDAGETSIATLARDAADLMDHLGLSDALICGVSVGGMIAQALVAARPDLVAGLVLCNTGAKIGDAEGWNTRIENVQTTGLDAMAEAILERWFSPTFHADKPADLAGYRNMLARTTTAGYTATCAAIRDADLSESTRKIAVPTLCIGGTEDPTTTPELVAALADLIPGATLTMIDDVGHLPCIEAPEVVADEIAALLKALE</sequence>
<dbReference type="SUPFAM" id="SSF53474">
    <property type="entry name" value="alpha/beta-Hydrolases"/>
    <property type="match status" value="1"/>
</dbReference>
<evidence type="ECO:0000259" key="1">
    <source>
        <dbReference type="Pfam" id="PF00561"/>
    </source>
</evidence>
<dbReference type="Gene3D" id="3.40.50.1820">
    <property type="entry name" value="alpha/beta hydrolase"/>
    <property type="match status" value="1"/>
</dbReference>
<dbReference type="PANTHER" id="PTHR43433">
    <property type="entry name" value="HYDROLASE, ALPHA/BETA FOLD FAMILY PROTEIN"/>
    <property type="match status" value="1"/>
</dbReference>
<dbReference type="InterPro" id="IPR026968">
    <property type="entry name" value="PcaD/CatD"/>
</dbReference>
<feature type="domain" description="AB hydrolase-1" evidence="1">
    <location>
        <begin position="26"/>
        <end position="247"/>
    </location>
</feature>
<dbReference type="Pfam" id="PF00561">
    <property type="entry name" value="Abhydrolase_1"/>
    <property type="match status" value="1"/>
</dbReference>
<dbReference type="EC" id="3.1.1.24" evidence="2"/>
<dbReference type="InterPro" id="IPR000073">
    <property type="entry name" value="AB_hydrolase_1"/>
</dbReference>
<dbReference type="InterPro" id="IPR029058">
    <property type="entry name" value="AB_hydrolase_fold"/>
</dbReference>
<dbReference type="AlphaFoldDB" id="A0A1X6Z7Z1"/>
<proteinExistence type="predicted"/>
<dbReference type="RefSeq" id="WP_085826765.1">
    <property type="nucleotide sequence ID" value="NZ_FWFJ01000014.1"/>
</dbReference>
<dbReference type="PANTHER" id="PTHR43433:SF5">
    <property type="entry name" value="AB HYDROLASE-1 DOMAIN-CONTAINING PROTEIN"/>
    <property type="match status" value="1"/>
</dbReference>
<evidence type="ECO:0000313" key="3">
    <source>
        <dbReference type="Proteomes" id="UP000194012"/>
    </source>
</evidence>
<gene>
    <name evidence="2" type="primary">catD_5</name>
    <name evidence="2" type="ORF">ROG8370_01839</name>
</gene>
<dbReference type="PRINTS" id="PR00111">
    <property type="entry name" value="ABHYDROLASE"/>
</dbReference>
<dbReference type="InterPro" id="IPR050471">
    <property type="entry name" value="AB_hydrolase"/>
</dbReference>
<dbReference type="EMBL" id="FWFJ01000014">
    <property type="protein sequence ID" value="SLN43254.1"/>
    <property type="molecule type" value="Genomic_DNA"/>
</dbReference>
<evidence type="ECO:0000313" key="2">
    <source>
        <dbReference type="EMBL" id="SLN43254.1"/>
    </source>
</evidence>
<dbReference type="OrthoDB" id="9793083at2"/>
<accession>A0A1X6Z7Z1</accession>
<dbReference type="GO" id="GO:0047570">
    <property type="term" value="F:3-oxoadipate enol-lactonase activity"/>
    <property type="evidence" value="ECO:0007669"/>
    <property type="project" value="UniProtKB-EC"/>
</dbReference>
<organism evidence="2 3">
    <name type="scientific">Roseovarius gaetbuli</name>
    <dbReference type="NCBI Taxonomy" id="1356575"/>
    <lineage>
        <taxon>Bacteria</taxon>
        <taxon>Pseudomonadati</taxon>
        <taxon>Pseudomonadota</taxon>
        <taxon>Alphaproteobacteria</taxon>
        <taxon>Rhodobacterales</taxon>
        <taxon>Roseobacteraceae</taxon>
        <taxon>Roseovarius</taxon>
    </lineage>
</organism>
<dbReference type="GO" id="GO:0042952">
    <property type="term" value="P:beta-ketoadipate pathway"/>
    <property type="evidence" value="ECO:0007669"/>
    <property type="project" value="InterPro"/>
</dbReference>
<dbReference type="NCBIfam" id="TIGR02427">
    <property type="entry name" value="protocat_pcaD"/>
    <property type="match status" value="1"/>
</dbReference>
<keyword evidence="2" id="KW-0378">Hydrolase</keyword>
<keyword evidence="3" id="KW-1185">Reference proteome</keyword>
<protein>
    <submittedName>
        <fullName evidence="2">3-oxoadipate enol-lactonase 2</fullName>
        <ecNumber evidence="2">3.1.1.24</ecNumber>
    </submittedName>
</protein>